<comment type="catalytic activity">
    <reaction evidence="1 18">
        <text>a 1,2-diacyl-sn-glycero-3-phosphate + CTP + H(+) = a CDP-1,2-diacyl-sn-glycerol + diphosphate</text>
        <dbReference type="Rhea" id="RHEA:16229"/>
        <dbReference type="ChEBI" id="CHEBI:15378"/>
        <dbReference type="ChEBI" id="CHEBI:33019"/>
        <dbReference type="ChEBI" id="CHEBI:37563"/>
        <dbReference type="ChEBI" id="CHEBI:58332"/>
        <dbReference type="ChEBI" id="CHEBI:58608"/>
        <dbReference type="EC" id="2.7.7.41"/>
    </reaction>
</comment>
<keyword evidence="17" id="KW-1208">Phospholipid metabolism</keyword>
<keyword evidence="12 18" id="KW-0548">Nucleotidyltransferase</keyword>
<evidence type="ECO:0000256" key="13">
    <source>
        <dbReference type="ARBA" id="ARBA00022989"/>
    </source>
</evidence>
<protein>
    <recommendedName>
        <fullName evidence="7 18">Phosphatidate cytidylyltransferase</fullName>
        <ecNumber evidence="6 18">2.7.7.41</ecNumber>
    </recommendedName>
</protein>
<evidence type="ECO:0000256" key="17">
    <source>
        <dbReference type="ARBA" id="ARBA00023264"/>
    </source>
</evidence>
<feature type="transmembrane region" description="Helical" evidence="19">
    <location>
        <begin position="75"/>
        <end position="94"/>
    </location>
</feature>
<feature type="transmembrane region" description="Helical" evidence="19">
    <location>
        <begin position="269"/>
        <end position="288"/>
    </location>
</feature>
<dbReference type="EC" id="2.7.7.41" evidence="6 18"/>
<keyword evidence="10 18" id="KW-0808">Transferase</keyword>
<evidence type="ECO:0000256" key="11">
    <source>
        <dbReference type="ARBA" id="ARBA00022692"/>
    </source>
</evidence>
<evidence type="ECO:0000256" key="8">
    <source>
        <dbReference type="ARBA" id="ARBA00022475"/>
    </source>
</evidence>
<dbReference type="Pfam" id="PF01148">
    <property type="entry name" value="CTP_transf_1"/>
    <property type="match status" value="1"/>
</dbReference>
<evidence type="ECO:0000256" key="14">
    <source>
        <dbReference type="ARBA" id="ARBA00023098"/>
    </source>
</evidence>
<evidence type="ECO:0000256" key="7">
    <source>
        <dbReference type="ARBA" id="ARBA00019373"/>
    </source>
</evidence>
<organism evidence="20">
    <name type="scientific">uncultured Thermomicrobiales bacterium</name>
    <dbReference type="NCBI Taxonomy" id="1645740"/>
    <lineage>
        <taxon>Bacteria</taxon>
        <taxon>Pseudomonadati</taxon>
        <taxon>Thermomicrobiota</taxon>
        <taxon>Thermomicrobia</taxon>
        <taxon>Thermomicrobiales</taxon>
        <taxon>environmental samples</taxon>
    </lineage>
</organism>
<evidence type="ECO:0000256" key="5">
    <source>
        <dbReference type="ARBA" id="ARBA00010185"/>
    </source>
</evidence>
<gene>
    <name evidence="20" type="ORF">AVDCRST_MAG73-673</name>
</gene>
<keyword evidence="9" id="KW-0444">Lipid biosynthesis</keyword>
<keyword evidence="13 19" id="KW-1133">Transmembrane helix</keyword>
<comment type="pathway">
    <text evidence="4">Lipid metabolism.</text>
</comment>
<sequence length="289" mass="28622">MRQRAASSVGVVVVGLLPALVGGPAFAALMIALCLIGYREFSAIAAKIGPAPPAVGYPTVAAFGVLALASPTAEAALGAAAVAVGLPLIGAVFAREQTGAFVRWALGVAGTLYLGVPLFAAVALRGTAGTLDADWVADLAGRLSPGWDGAARGMAWTLFVILATWLNDTGAYLVGRSIGRTPLLPQVSPKKTVEGSLGGLVAAAAVGAAGVALFGLGVSPMAGAAIGLALGALGQVGDLAESLLKRQAGVKDSGALIPGHGGVLDRIDALLFALTGGWFLALLADRVAR</sequence>
<dbReference type="AlphaFoldDB" id="A0A6J4TMS0"/>
<evidence type="ECO:0000256" key="15">
    <source>
        <dbReference type="ARBA" id="ARBA00023136"/>
    </source>
</evidence>
<evidence type="ECO:0000256" key="3">
    <source>
        <dbReference type="ARBA" id="ARBA00005119"/>
    </source>
</evidence>
<reference evidence="20" key="1">
    <citation type="submission" date="2020-02" db="EMBL/GenBank/DDBJ databases">
        <authorList>
            <person name="Meier V. D."/>
        </authorList>
    </citation>
    <scope>NUCLEOTIDE SEQUENCE</scope>
    <source>
        <strain evidence="20">AVDCRST_MAG73</strain>
    </source>
</reference>
<evidence type="ECO:0000256" key="4">
    <source>
        <dbReference type="ARBA" id="ARBA00005189"/>
    </source>
</evidence>
<dbReference type="PROSITE" id="PS01315">
    <property type="entry name" value="CDS"/>
    <property type="match status" value="1"/>
</dbReference>
<evidence type="ECO:0000313" key="20">
    <source>
        <dbReference type="EMBL" id="CAA9527947.1"/>
    </source>
</evidence>
<dbReference type="GO" id="GO:0004605">
    <property type="term" value="F:phosphatidate cytidylyltransferase activity"/>
    <property type="evidence" value="ECO:0007669"/>
    <property type="project" value="UniProtKB-EC"/>
</dbReference>
<comment type="pathway">
    <text evidence="3 18">Phospholipid metabolism; CDP-diacylglycerol biosynthesis; CDP-diacylglycerol from sn-glycerol 3-phosphate: step 3/3.</text>
</comment>
<evidence type="ECO:0000256" key="6">
    <source>
        <dbReference type="ARBA" id="ARBA00012487"/>
    </source>
</evidence>
<keyword evidence="14" id="KW-0443">Lipid metabolism</keyword>
<dbReference type="PANTHER" id="PTHR46382">
    <property type="entry name" value="PHOSPHATIDATE CYTIDYLYLTRANSFERASE"/>
    <property type="match status" value="1"/>
</dbReference>
<evidence type="ECO:0000256" key="18">
    <source>
        <dbReference type="RuleBase" id="RU003938"/>
    </source>
</evidence>
<keyword evidence="16" id="KW-0594">Phospholipid biosynthesis</keyword>
<comment type="similarity">
    <text evidence="5 18">Belongs to the CDS family.</text>
</comment>
<keyword evidence="11 18" id="KW-0812">Transmembrane</keyword>
<dbReference type="PANTHER" id="PTHR46382:SF1">
    <property type="entry name" value="PHOSPHATIDATE CYTIDYLYLTRANSFERASE"/>
    <property type="match status" value="1"/>
</dbReference>
<dbReference type="UniPathway" id="UPA00557">
    <property type="reaction ID" value="UER00614"/>
</dbReference>
<keyword evidence="8" id="KW-1003">Cell membrane</keyword>
<evidence type="ECO:0000256" key="19">
    <source>
        <dbReference type="SAM" id="Phobius"/>
    </source>
</evidence>
<feature type="transmembrane region" description="Helical" evidence="19">
    <location>
        <begin position="196"/>
        <end position="218"/>
    </location>
</feature>
<evidence type="ECO:0000256" key="16">
    <source>
        <dbReference type="ARBA" id="ARBA00023209"/>
    </source>
</evidence>
<feature type="transmembrane region" description="Helical" evidence="19">
    <location>
        <begin position="12"/>
        <end position="38"/>
    </location>
</feature>
<proteinExistence type="inferred from homology"/>
<comment type="subcellular location">
    <subcellularLocation>
        <location evidence="2">Cell membrane</location>
        <topology evidence="2">Multi-pass membrane protein</topology>
    </subcellularLocation>
</comment>
<dbReference type="GO" id="GO:0016024">
    <property type="term" value="P:CDP-diacylglycerol biosynthetic process"/>
    <property type="evidence" value="ECO:0007669"/>
    <property type="project" value="UniProtKB-UniPathway"/>
</dbReference>
<evidence type="ECO:0000256" key="2">
    <source>
        <dbReference type="ARBA" id="ARBA00004651"/>
    </source>
</evidence>
<evidence type="ECO:0000256" key="9">
    <source>
        <dbReference type="ARBA" id="ARBA00022516"/>
    </source>
</evidence>
<evidence type="ECO:0000256" key="10">
    <source>
        <dbReference type="ARBA" id="ARBA00022679"/>
    </source>
</evidence>
<evidence type="ECO:0000256" key="1">
    <source>
        <dbReference type="ARBA" id="ARBA00001698"/>
    </source>
</evidence>
<feature type="transmembrane region" description="Helical" evidence="19">
    <location>
        <begin position="101"/>
        <end position="124"/>
    </location>
</feature>
<evidence type="ECO:0000256" key="12">
    <source>
        <dbReference type="ARBA" id="ARBA00022695"/>
    </source>
</evidence>
<dbReference type="EMBL" id="CADCWE010000041">
    <property type="protein sequence ID" value="CAA9527947.1"/>
    <property type="molecule type" value="Genomic_DNA"/>
</dbReference>
<keyword evidence="15 19" id="KW-0472">Membrane</keyword>
<feature type="transmembrane region" description="Helical" evidence="19">
    <location>
        <begin position="153"/>
        <end position="175"/>
    </location>
</feature>
<dbReference type="InterPro" id="IPR000374">
    <property type="entry name" value="PC_trans"/>
</dbReference>
<name>A0A6J4TMS0_9BACT</name>
<dbReference type="GO" id="GO:0005886">
    <property type="term" value="C:plasma membrane"/>
    <property type="evidence" value="ECO:0007669"/>
    <property type="project" value="UniProtKB-SubCell"/>
</dbReference>
<accession>A0A6J4TMS0</accession>